<dbReference type="GO" id="GO:0008897">
    <property type="term" value="F:holo-[acyl-carrier-protein] synthase activity"/>
    <property type="evidence" value="ECO:0007669"/>
    <property type="project" value="InterPro"/>
</dbReference>
<evidence type="ECO:0000313" key="9">
    <source>
        <dbReference type="EMBL" id="KZT72647.1"/>
    </source>
</evidence>
<name>A0A165SXY3_9APHY</name>
<evidence type="ECO:0000256" key="1">
    <source>
        <dbReference type="ARBA" id="ARBA00022516"/>
    </source>
</evidence>
<gene>
    <name evidence="9" type="ORF">DAEQUDRAFT_663925</name>
</gene>
<feature type="domain" description="4'-phosphopantetheinyl transferase" evidence="8">
    <location>
        <begin position="5"/>
        <end position="124"/>
    </location>
</feature>
<accession>A0A165SXY3</accession>
<dbReference type="NCBIfam" id="TIGR00556">
    <property type="entry name" value="pantethn_trn"/>
    <property type="match status" value="1"/>
</dbReference>
<dbReference type="SUPFAM" id="SSF56214">
    <property type="entry name" value="4'-phosphopantetheinyl transferase"/>
    <property type="match status" value="1"/>
</dbReference>
<dbReference type="Proteomes" id="UP000076727">
    <property type="component" value="Unassembled WGS sequence"/>
</dbReference>
<keyword evidence="3" id="KW-0479">Metal-binding</keyword>
<keyword evidence="7" id="KW-0275">Fatty acid biosynthesis</keyword>
<sequence length="134" mass="14821">MGILGIGVDVLHVPRIAALVQRKSATRLASRILSPPELVTWNSIPAADVTRRLRFLSVRWSIKEAAYKAMYPTTRPTWKELTFLDNPTTMHGQKPVLQYLPKHAAKSVGSVHSSISHDGEYIFATVLVETSSGI</sequence>
<organism evidence="9 10">
    <name type="scientific">Daedalea quercina L-15889</name>
    <dbReference type="NCBI Taxonomy" id="1314783"/>
    <lineage>
        <taxon>Eukaryota</taxon>
        <taxon>Fungi</taxon>
        <taxon>Dikarya</taxon>
        <taxon>Basidiomycota</taxon>
        <taxon>Agaricomycotina</taxon>
        <taxon>Agaricomycetes</taxon>
        <taxon>Polyporales</taxon>
        <taxon>Fomitopsis</taxon>
    </lineage>
</organism>
<evidence type="ECO:0000256" key="4">
    <source>
        <dbReference type="ARBA" id="ARBA00022832"/>
    </source>
</evidence>
<reference evidence="9 10" key="1">
    <citation type="journal article" date="2016" name="Mol. Biol. Evol.">
        <title>Comparative Genomics of Early-Diverging Mushroom-Forming Fungi Provides Insights into the Origins of Lignocellulose Decay Capabilities.</title>
        <authorList>
            <person name="Nagy L.G."/>
            <person name="Riley R."/>
            <person name="Tritt A."/>
            <person name="Adam C."/>
            <person name="Daum C."/>
            <person name="Floudas D."/>
            <person name="Sun H."/>
            <person name="Yadav J.S."/>
            <person name="Pangilinan J."/>
            <person name="Larsson K.H."/>
            <person name="Matsuura K."/>
            <person name="Barry K."/>
            <person name="Labutti K."/>
            <person name="Kuo R."/>
            <person name="Ohm R.A."/>
            <person name="Bhattacharya S.S."/>
            <person name="Shirouzu T."/>
            <person name="Yoshinaga Y."/>
            <person name="Martin F.M."/>
            <person name="Grigoriev I.V."/>
            <person name="Hibbett D.S."/>
        </authorList>
    </citation>
    <scope>NUCLEOTIDE SEQUENCE [LARGE SCALE GENOMIC DNA]</scope>
    <source>
        <strain evidence="9 10">L-15889</strain>
    </source>
</reference>
<dbReference type="GO" id="GO:0000287">
    <property type="term" value="F:magnesium ion binding"/>
    <property type="evidence" value="ECO:0007669"/>
    <property type="project" value="InterPro"/>
</dbReference>
<dbReference type="STRING" id="1314783.A0A165SXY3"/>
<evidence type="ECO:0000256" key="6">
    <source>
        <dbReference type="ARBA" id="ARBA00023098"/>
    </source>
</evidence>
<evidence type="ECO:0000256" key="2">
    <source>
        <dbReference type="ARBA" id="ARBA00022679"/>
    </source>
</evidence>
<keyword evidence="6" id="KW-0443">Lipid metabolism</keyword>
<dbReference type="OrthoDB" id="15433at2759"/>
<keyword evidence="4" id="KW-0276">Fatty acid metabolism</keyword>
<dbReference type="NCBIfam" id="TIGR00516">
    <property type="entry name" value="acpS"/>
    <property type="match status" value="1"/>
</dbReference>
<keyword evidence="10" id="KW-1185">Reference proteome</keyword>
<keyword evidence="2 9" id="KW-0808">Transferase</keyword>
<keyword evidence="1" id="KW-0444">Lipid biosynthesis</keyword>
<dbReference type="EMBL" id="KV429040">
    <property type="protein sequence ID" value="KZT72647.1"/>
    <property type="molecule type" value="Genomic_DNA"/>
</dbReference>
<dbReference type="InterPro" id="IPR008278">
    <property type="entry name" value="4-PPantetheinyl_Trfase_dom"/>
</dbReference>
<proteinExistence type="inferred from homology"/>
<dbReference type="InterPro" id="IPR037143">
    <property type="entry name" value="4-PPantetheinyl_Trfase_dom_sf"/>
</dbReference>
<evidence type="ECO:0000313" key="10">
    <source>
        <dbReference type="Proteomes" id="UP000076727"/>
    </source>
</evidence>
<dbReference type="GO" id="GO:0006633">
    <property type="term" value="P:fatty acid biosynthetic process"/>
    <property type="evidence" value="ECO:0007669"/>
    <property type="project" value="UniProtKB-KW"/>
</dbReference>
<dbReference type="HAMAP" id="MF_00101">
    <property type="entry name" value="AcpS"/>
    <property type="match status" value="1"/>
</dbReference>
<evidence type="ECO:0000256" key="3">
    <source>
        <dbReference type="ARBA" id="ARBA00022723"/>
    </source>
</evidence>
<dbReference type="Gene3D" id="3.90.470.20">
    <property type="entry name" value="4'-phosphopantetheinyl transferase domain"/>
    <property type="match status" value="1"/>
</dbReference>
<evidence type="ECO:0000256" key="7">
    <source>
        <dbReference type="ARBA" id="ARBA00023160"/>
    </source>
</evidence>
<evidence type="ECO:0000256" key="5">
    <source>
        <dbReference type="ARBA" id="ARBA00022842"/>
    </source>
</evidence>
<dbReference type="InterPro" id="IPR002582">
    <property type="entry name" value="ACPS"/>
</dbReference>
<dbReference type="Pfam" id="PF01648">
    <property type="entry name" value="ACPS"/>
    <property type="match status" value="1"/>
</dbReference>
<keyword evidence="5" id="KW-0460">Magnesium</keyword>
<dbReference type="InterPro" id="IPR004568">
    <property type="entry name" value="Ppantetheine-prot_Trfase_dom"/>
</dbReference>
<protein>
    <submittedName>
        <fullName evidence="9">4'-phosphopantetheinyl transferase</fullName>
    </submittedName>
</protein>
<dbReference type="AlphaFoldDB" id="A0A165SXY3"/>
<evidence type="ECO:0000259" key="8">
    <source>
        <dbReference type="Pfam" id="PF01648"/>
    </source>
</evidence>